<dbReference type="PANTHER" id="PTHR43337">
    <property type="entry name" value="XANTHINE/URACIL PERMEASE C887.17-RELATED"/>
    <property type="match status" value="1"/>
</dbReference>
<keyword evidence="4 8" id="KW-0812">Transmembrane</keyword>
<feature type="transmembrane region" description="Helical" evidence="8">
    <location>
        <begin position="227"/>
        <end position="249"/>
    </location>
</feature>
<dbReference type="Proteomes" id="UP001321475">
    <property type="component" value="Chromosome"/>
</dbReference>
<keyword evidence="10" id="KW-1185">Reference proteome</keyword>
<feature type="transmembrane region" description="Helical" evidence="8">
    <location>
        <begin position="126"/>
        <end position="149"/>
    </location>
</feature>
<evidence type="ECO:0000256" key="2">
    <source>
        <dbReference type="ARBA" id="ARBA00005697"/>
    </source>
</evidence>
<comment type="similarity">
    <text evidence="2">Belongs to the nucleobase:cation symporter-2 (NCS2) (TC 2.A.40) family. Azg-like subfamily.</text>
</comment>
<dbReference type="Pfam" id="PF00860">
    <property type="entry name" value="Xan_ur_permease"/>
    <property type="match status" value="1"/>
</dbReference>
<dbReference type="InterPro" id="IPR006043">
    <property type="entry name" value="NCS2"/>
</dbReference>
<feature type="region of interest" description="Disordered" evidence="7">
    <location>
        <begin position="349"/>
        <end position="410"/>
    </location>
</feature>
<organism evidence="9 10">
    <name type="scientific">Paraoerskovia sediminicola</name>
    <dbReference type="NCBI Taxonomy" id="1138587"/>
    <lineage>
        <taxon>Bacteria</taxon>
        <taxon>Bacillati</taxon>
        <taxon>Actinomycetota</taxon>
        <taxon>Actinomycetes</taxon>
        <taxon>Micrococcales</taxon>
        <taxon>Cellulomonadaceae</taxon>
        <taxon>Paraoerskovia</taxon>
    </lineage>
</organism>
<dbReference type="InterPro" id="IPR045018">
    <property type="entry name" value="Azg-like"/>
</dbReference>
<proteinExistence type="inferred from homology"/>
<protein>
    <recommendedName>
        <fullName evidence="11">MFS transporter, AGZA family, xanthine/uracil permease</fullName>
    </recommendedName>
</protein>
<reference evidence="10" key="1">
    <citation type="journal article" date="2019" name="Int. J. Syst. Evol. Microbiol.">
        <title>The Global Catalogue of Microorganisms (GCM) 10K type strain sequencing project: providing services to taxonomists for standard genome sequencing and annotation.</title>
        <authorList>
            <consortium name="The Broad Institute Genomics Platform"/>
            <consortium name="The Broad Institute Genome Sequencing Center for Infectious Disease"/>
            <person name="Wu L."/>
            <person name="Ma J."/>
        </authorList>
    </citation>
    <scope>NUCLEOTIDE SEQUENCE [LARGE SCALE GENOMIC DNA]</scope>
    <source>
        <strain evidence="10">NBRC 108565</strain>
    </source>
</reference>
<evidence type="ECO:0000313" key="9">
    <source>
        <dbReference type="EMBL" id="BDZ42668.1"/>
    </source>
</evidence>
<accession>A0ABM8G3F0</accession>
<feature type="transmembrane region" description="Helical" evidence="8">
    <location>
        <begin position="161"/>
        <end position="183"/>
    </location>
</feature>
<keyword evidence="6 8" id="KW-0472">Membrane</keyword>
<evidence type="ECO:0000313" key="10">
    <source>
        <dbReference type="Proteomes" id="UP001321475"/>
    </source>
</evidence>
<evidence type="ECO:0000256" key="8">
    <source>
        <dbReference type="SAM" id="Phobius"/>
    </source>
</evidence>
<evidence type="ECO:0000256" key="5">
    <source>
        <dbReference type="ARBA" id="ARBA00022989"/>
    </source>
</evidence>
<comment type="subcellular location">
    <subcellularLocation>
        <location evidence="1">Endomembrane system</location>
        <topology evidence="1">Multi-pass membrane protein</topology>
    </subcellularLocation>
</comment>
<feature type="transmembrane region" description="Helical" evidence="8">
    <location>
        <begin position="77"/>
        <end position="98"/>
    </location>
</feature>
<evidence type="ECO:0000256" key="6">
    <source>
        <dbReference type="ARBA" id="ARBA00023136"/>
    </source>
</evidence>
<evidence type="ECO:0008006" key="11">
    <source>
        <dbReference type="Google" id="ProtNLM"/>
    </source>
</evidence>
<keyword evidence="3" id="KW-0813">Transport</keyword>
<feature type="transmembrane region" description="Helical" evidence="8">
    <location>
        <begin position="39"/>
        <end position="57"/>
    </location>
</feature>
<feature type="transmembrane region" description="Helical" evidence="8">
    <location>
        <begin position="291"/>
        <end position="309"/>
    </location>
</feature>
<feature type="compositionally biased region" description="Low complexity" evidence="7">
    <location>
        <begin position="358"/>
        <end position="371"/>
    </location>
</feature>
<feature type="transmembrane region" description="Helical" evidence="8">
    <location>
        <begin position="203"/>
        <end position="220"/>
    </location>
</feature>
<keyword evidence="5 8" id="KW-1133">Transmembrane helix</keyword>
<evidence type="ECO:0000256" key="7">
    <source>
        <dbReference type="SAM" id="MobiDB-lite"/>
    </source>
</evidence>
<evidence type="ECO:0000256" key="3">
    <source>
        <dbReference type="ARBA" id="ARBA00022448"/>
    </source>
</evidence>
<sequence>MARMTQQTDPATTPAPDGALDRFFKISERGSTVGREVRGGLVTFFAMAYIIVLNPLIIGTVPDGTGNFLGGGDAPNFAMISAATALVAGVLTLAMGFFANFPLALAAGLGLNAVVAYSIASLPDMTWADAMGLVVIEGLIILVLVLTGFREAVFKAVPVELKTAISVGIGLFIALIGFVNAGFVTTGNGTPLQLGVNGSLEGWPIVVFIIGLILTIVLWVRKVRGALLIAILTATALAVVVENALHIGAKNPDGSNPLGWNLNAPAFDGVVATPDFGLLGQFSLLGSFEKISAVTVVLLVFSLLLADFFDTMGTMVAVGGEAKLLDEHGNPPRTRAILVVDSSRPSPVARAACRRTRATSSPRPVSVRVPAPASPPWSPVWRSSWRRSCRRWSPSSRTRRRRRPWCSSGS</sequence>
<evidence type="ECO:0000256" key="4">
    <source>
        <dbReference type="ARBA" id="ARBA00022692"/>
    </source>
</evidence>
<dbReference type="EMBL" id="AP027729">
    <property type="protein sequence ID" value="BDZ42668.1"/>
    <property type="molecule type" value="Genomic_DNA"/>
</dbReference>
<gene>
    <name evidence="9" type="ORF">GCM10025865_19670</name>
</gene>
<dbReference type="PANTHER" id="PTHR43337:SF1">
    <property type="entry name" value="XANTHINE_URACIL PERMEASE C887.17-RELATED"/>
    <property type="match status" value="1"/>
</dbReference>
<feature type="transmembrane region" description="Helical" evidence="8">
    <location>
        <begin position="103"/>
        <end position="120"/>
    </location>
</feature>
<name>A0ABM8G3F0_9CELL</name>
<evidence type="ECO:0000256" key="1">
    <source>
        <dbReference type="ARBA" id="ARBA00004127"/>
    </source>
</evidence>